<dbReference type="RefSeq" id="WP_109418475.1">
    <property type="nucleotide sequence ID" value="NZ_QEAS01000050.1"/>
</dbReference>
<reference evidence="1 2" key="1">
    <citation type="submission" date="2018-04" db="EMBL/GenBank/DDBJ databases">
        <title>Pedobacter chongqingensis sp. nov., isolated from a rottenly hemp rope.</title>
        <authorList>
            <person name="Cai Y."/>
        </authorList>
    </citation>
    <scope>NUCLEOTIDE SEQUENCE [LARGE SCALE GENOMIC DNA]</scope>
    <source>
        <strain evidence="1 2">FJ4-8</strain>
    </source>
</reference>
<sequence>MKTAIRDYGYNYNNRTGGSRPNGKDATIFGTGLGGFWVGASYKLNAVYDTKTGLFTKELVIGIGAIGILGGEITLNSDGSFKGATLGIDLNSSILIIYGAEATFKAGWKWGK</sequence>
<proteinExistence type="predicted"/>
<evidence type="ECO:0000313" key="1">
    <source>
        <dbReference type="EMBL" id="PWG77952.1"/>
    </source>
</evidence>
<comment type="caution">
    <text evidence="1">The sequence shown here is derived from an EMBL/GenBank/DDBJ whole genome shotgun (WGS) entry which is preliminary data.</text>
</comment>
<protein>
    <submittedName>
        <fullName evidence="1">Uncharacterized protein</fullName>
    </submittedName>
</protein>
<name>A0A2U2P993_9SPHI</name>
<dbReference type="EMBL" id="QEAS01000050">
    <property type="protein sequence ID" value="PWG77952.1"/>
    <property type="molecule type" value="Genomic_DNA"/>
</dbReference>
<organism evidence="1 2">
    <name type="scientific">Pararcticibacter amylolyticus</name>
    <dbReference type="NCBI Taxonomy" id="2173175"/>
    <lineage>
        <taxon>Bacteria</taxon>
        <taxon>Pseudomonadati</taxon>
        <taxon>Bacteroidota</taxon>
        <taxon>Sphingobacteriia</taxon>
        <taxon>Sphingobacteriales</taxon>
        <taxon>Sphingobacteriaceae</taxon>
        <taxon>Pararcticibacter</taxon>
    </lineage>
</organism>
<dbReference type="Proteomes" id="UP000245647">
    <property type="component" value="Unassembled WGS sequence"/>
</dbReference>
<accession>A0A2U2P993</accession>
<gene>
    <name evidence="1" type="ORF">DDR33_24790</name>
</gene>
<keyword evidence="2" id="KW-1185">Reference proteome</keyword>
<evidence type="ECO:0000313" key="2">
    <source>
        <dbReference type="Proteomes" id="UP000245647"/>
    </source>
</evidence>
<dbReference type="AlphaFoldDB" id="A0A2U2P993"/>